<dbReference type="SUPFAM" id="SSF48264">
    <property type="entry name" value="Cytochrome P450"/>
    <property type="match status" value="1"/>
</dbReference>
<dbReference type="Gene3D" id="1.10.630.10">
    <property type="entry name" value="Cytochrome P450"/>
    <property type="match status" value="1"/>
</dbReference>
<dbReference type="GO" id="GO:0051213">
    <property type="term" value="F:dioxygenase activity"/>
    <property type="evidence" value="ECO:0007669"/>
    <property type="project" value="UniProtKB-KW"/>
</dbReference>
<evidence type="ECO:0000256" key="2">
    <source>
        <dbReference type="ARBA" id="ARBA00022723"/>
    </source>
</evidence>
<keyword evidence="2 6" id="KW-0479">Metal-binding</keyword>
<dbReference type="PANTHER" id="PTHR11903">
    <property type="entry name" value="PROSTAGLANDIN G/H SYNTHASE"/>
    <property type="match status" value="1"/>
</dbReference>
<dbReference type="EMBL" id="JARKIE010000194">
    <property type="protein sequence ID" value="KAJ7668297.1"/>
    <property type="molecule type" value="Genomic_DNA"/>
</dbReference>
<feature type="binding site" description="axial binding residue" evidence="6">
    <location>
        <position position="375"/>
    </location>
    <ligand>
        <name>heme b</name>
        <dbReference type="ChEBI" id="CHEBI:60344"/>
    </ligand>
    <ligandPart>
        <name>Fe</name>
        <dbReference type="ChEBI" id="CHEBI:18248"/>
    </ligandPart>
</feature>
<evidence type="ECO:0000256" key="3">
    <source>
        <dbReference type="ARBA" id="ARBA00022964"/>
    </source>
</evidence>
<gene>
    <name evidence="8" type="ORF">B0H17DRAFT_1087614</name>
</gene>
<dbReference type="SUPFAM" id="SSF48113">
    <property type="entry name" value="Heme-dependent peroxidases"/>
    <property type="match status" value="1"/>
</dbReference>
<keyword evidence="1 6" id="KW-0349">Heme</keyword>
<feature type="region of interest" description="Disordered" evidence="7">
    <location>
        <begin position="19"/>
        <end position="40"/>
    </location>
</feature>
<dbReference type="Pfam" id="PF03098">
    <property type="entry name" value="An_peroxidase"/>
    <property type="match status" value="1"/>
</dbReference>
<dbReference type="GO" id="GO:0005506">
    <property type="term" value="F:iron ion binding"/>
    <property type="evidence" value="ECO:0007669"/>
    <property type="project" value="InterPro"/>
</dbReference>
<keyword evidence="3" id="KW-0223">Dioxygenase</keyword>
<dbReference type="InterPro" id="IPR019791">
    <property type="entry name" value="Haem_peroxidase_animal"/>
</dbReference>
<sequence>MSRRSSIFRRQSSVFSAATNDTATTGSISGQSKEGPTTSPKILRELGEQVKRGMHIADTSSIAAVTDAIRHRDAIDDRALLLEHALTALSRLPDGNVATTLQNKAVELFYNDLAHPHSTNIGNGYAWRSADGSHNNVNMPDMGKAGTPYARSVQQMHPLPKHELPDSGLIFDSLLKRDGFVKHPAGLSSLMFSFAALVIHSVFRTSHTDVNINETSSYVDLSPLYGHNQEAQDKVRVKEGRGMLYPDVFAEDRLLLLPPAVCAILVLFSRNHNYIAQKIYEINERGTYLDPKTLSGDKLMAQDEELFQTARLVNCGWFGSVVFSDYFSSILGLVRDGSSWSLDPFGEIRAPDHSVFERGQGNVCSVEFNCLYRWHATTSMEDEKWVGEVFEEIFDGKDPEKVTKEDFAAAARKVQSMEPDITHWTFGKLKRQADGSFKDEDLANILHNATEHPAAAFRARGTPASMRLHEIMGIEQNRRWGVCSLNDFRKYLGLKPYTSFREWNPDPEIADCAEKLYGDINYLELYVGLQAEETKPVVEGAGLCPGYTISRAILSDAIALTRGDRHFTHDYTAFNLTAWGMRDAQRQSDGFGFGSTLGRLFLRTLPNSFSENSAYAFFPLMTPSSMEVNLKKMNLLGSYDLQRPKQYSPGRTVKEYAQIVEIMKNTKFVSPYAERAAKVIKGKGFFIAEGEKQQREVYAPLFESQESLDTYGNFFRDTTRKLISANSFTLVGGKTCVVDIARDVLKVVPVYWAADIAGIQLKTKETPHGDYTPSALYSMLSEIYEFIFLETEKSKIMVLKTKIQGHVDSLLHHIKANLGLPARVSVVETVTSLFNKNKKHEHHDIVRRLREMGRNSEAANIVLAIMVGSTAELSLGLINMVNLYMGSDSDQQIRALATTSGDLKGYVHEAQRLDPPFRGVYRIASEDVTVATVRFSKDERVFLDVSAASLNGETFSEPTVADPGRKPKDGYLYGDGCFRYLGEAFTIKIMEEVLRAVFAYKNIARAPGQSGTLKRFEDSARPDLRFAYLDNDKYTSPWPTSLALQYDASA</sequence>
<dbReference type="PROSITE" id="PS50292">
    <property type="entry name" value="PEROXIDASE_3"/>
    <property type="match status" value="1"/>
</dbReference>
<evidence type="ECO:0000256" key="6">
    <source>
        <dbReference type="PIRSR" id="PIRSR619791-2"/>
    </source>
</evidence>
<evidence type="ECO:0000313" key="8">
    <source>
        <dbReference type="EMBL" id="KAJ7668297.1"/>
    </source>
</evidence>
<dbReference type="GO" id="GO:0004497">
    <property type="term" value="F:monooxygenase activity"/>
    <property type="evidence" value="ECO:0007669"/>
    <property type="project" value="InterPro"/>
</dbReference>
<dbReference type="InterPro" id="IPR037120">
    <property type="entry name" value="Haem_peroxidase_sf_animal"/>
</dbReference>
<keyword evidence="4" id="KW-0560">Oxidoreductase</keyword>
<dbReference type="PANTHER" id="PTHR11903:SF37">
    <property type="entry name" value="PSI-PRODUCING OXYGENASE A"/>
    <property type="match status" value="1"/>
</dbReference>
<dbReference type="InterPro" id="IPR050783">
    <property type="entry name" value="Oxylipin_biosynth_metab"/>
</dbReference>
<dbReference type="GO" id="GO:0006979">
    <property type="term" value="P:response to oxidative stress"/>
    <property type="evidence" value="ECO:0007669"/>
    <property type="project" value="InterPro"/>
</dbReference>
<dbReference type="Gene3D" id="1.10.640.10">
    <property type="entry name" value="Haem peroxidase domain superfamily, animal type"/>
    <property type="match status" value="1"/>
</dbReference>
<dbReference type="Proteomes" id="UP001221757">
    <property type="component" value="Unassembled WGS sequence"/>
</dbReference>
<evidence type="ECO:0000313" key="9">
    <source>
        <dbReference type="Proteomes" id="UP001221757"/>
    </source>
</evidence>
<evidence type="ECO:0000256" key="7">
    <source>
        <dbReference type="SAM" id="MobiDB-lite"/>
    </source>
</evidence>
<accession>A0AAD7G5H9</accession>
<dbReference type="AlphaFoldDB" id="A0AAD7G5H9"/>
<dbReference type="GO" id="GO:0006631">
    <property type="term" value="P:fatty acid metabolic process"/>
    <property type="evidence" value="ECO:0007669"/>
    <property type="project" value="UniProtKB-ARBA"/>
</dbReference>
<dbReference type="GO" id="GO:0004601">
    <property type="term" value="F:peroxidase activity"/>
    <property type="evidence" value="ECO:0007669"/>
    <property type="project" value="InterPro"/>
</dbReference>
<name>A0AAD7G5H9_MYCRO</name>
<protein>
    <submittedName>
        <fullName evidence="8">Linoleate diol synthase</fullName>
    </submittedName>
</protein>
<proteinExistence type="predicted"/>
<comment type="caution">
    <text evidence="8">The sequence shown here is derived from an EMBL/GenBank/DDBJ whole genome shotgun (WGS) entry which is preliminary data.</text>
</comment>
<keyword evidence="5 6" id="KW-0408">Iron</keyword>
<dbReference type="InterPro" id="IPR036396">
    <property type="entry name" value="Cyt_P450_sf"/>
</dbReference>
<evidence type="ECO:0000256" key="5">
    <source>
        <dbReference type="ARBA" id="ARBA00023004"/>
    </source>
</evidence>
<dbReference type="InterPro" id="IPR034812">
    <property type="entry name" value="Ppo-like_N"/>
</dbReference>
<evidence type="ECO:0000256" key="1">
    <source>
        <dbReference type="ARBA" id="ARBA00022617"/>
    </source>
</evidence>
<dbReference type="GO" id="GO:0016705">
    <property type="term" value="F:oxidoreductase activity, acting on paired donors, with incorporation or reduction of molecular oxygen"/>
    <property type="evidence" value="ECO:0007669"/>
    <property type="project" value="InterPro"/>
</dbReference>
<dbReference type="PRINTS" id="PR00457">
    <property type="entry name" value="ANPEROXIDASE"/>
</dbReference>
<organism evidence="8 9">
    <name type="scientific">Mycena rosella</name>
    <name type="common">Pink bonnet</name>
    <name type="synonym">Agaricus rosellus</name>
    <dbReference type="NCBI Taxonomy" id="1033263"/>
    <lineage>
        <taxon>Eukaryota</taxon>
        <taxon>Fungi</taxon>
        <taxon>Dikarya</taxon>
        <taxon>Basidiomycota</taxon>
        <taxon>Agaricomycotina</taxon>
        <taxon>Agaricomycetes</taxon>
        <taxon>Agaricomycetidae</taxon>
        <taxon>Agaricales</taxon>
        <taxon>Marasmiineae</taxon>
        <taxon>Mycenaceae</taxon>
        <taxon>Mycena</taxon>
    </lineage>
</organism>
<evidence type="ECO:0000256" key="4">
    <source>
        <dbReference type="ARBA" id="ARBA00023002"/>
    </source>
</evidence>
<dbReference type="InterPro" id="IPR010255">
    <property type="entry name" value="Haem_peroxidase_sf"/>
</dbReference>
<dbReference type="GO" id="GO:0020037">
    <property type="term" value="F:heme binding"/>
    <property type="evidence" value="ECO:0007669"/>
    <property type="project" value="InterPro"/>
</dbReference>
<keyword evidence="9" id="KW-1185">Reference proteome</keyword>
<dbReference type="CDD" id="cd09817">
    <property type="entry name" value="linoleate_diol_synthase_like"/>
    <property type="match status" value="1"/>
</dbReference>
<reference evidence="8" key="1">
    <citation type="submission" date="2023-03" db="EMBL/GenBank/DDBJ databases">
        <title>Massive genome expansion in bonnet fungi (Mycena s.s.) driven by repeated elements and novel gene families across ecological guilds.</title>
        <authorList>
            <consortium name="Lawrence Berkeley National Laboratory"/>
            <person name="Harder C.B."/>
            <person name="Miyauchi S."/>
            <person name="Viragh M."/>
            <person name="Kuo A."/>
            <person name="Thoen E."/>
            <person name="Andreopoulos B."/>
            <person name="Lu D."/>
            <person name="Skrede I."/>
            <person name="Drula E."/>
            <person name="Henrissat B."/>
            <person name="Morin E."/>
            <person name="Kohler A."/>
            <person name="Barry K."/>
            <person name="LaButti K."/>
            <person name="Morin E."/>
            <person name="Salamov A."/>
            <person name="Lipzen A."/>
            <person name="Mereny Z."/>
            <person name="Hegedus B."/>
            <person name="Baldrian P."/>
            <person name="Stursova M."/>
            <person name="Weitz H."/>
            <person name="Taylor A."/>
            <person name="Grigoriev I.V."/>
            <person name="Nagy L.G."/>
            <person name="Martin F."/>
            <person name="Kauserud H."/>
        </authorList>
    </citation>
    <scope>NUCLEOTIDE SEQUENCE</scope>
    <source>
        <strain evidence="8">CBHHK067</strain>
    </source>
</reference>